<dbReference type="CDD" id="cd06850">
    <property type="entry name" value="biotinyl_domain"/>
    <property type="match status" value="1"/>
</dbReference>
<dbReference type="InterPro" id="IPR001882">
    <property type="entry name" value="Biotin_BS"/>
</dbReference>
<dbReference type="Gene3D" id="2.40.50.100">
    <property type="match status" value="1"/>
</dbReference>
<accession>A0ABX1TEW7</accession>
<evidence type="ECO:0000256" key="2">
    <source>
        <dbReference type="SAM" id="MobiDB-lite"/>
    </source>
</evidence>
<dbReference type="PANTHER" id="PTHR45266">
    <property type="entry name" value="OXALOACETATE DECARBOXYLASE ALPHA CHAIN"/>
    <property type="match status" value="1"/>
</dbReference>
<dbReference type="Pfam" id="PF00364">
    <property type="entry name" value="Biotin_lipoyl"/>
    <property type="match status" value="1"/>
</dbReference>
<organism evidence="4 5">
    <name type="scientific">Candidatus Competibacter phosphatis</name>
    <dbReference type="NCBI Taxonomy" id="221280"/>
    <lineage>
        <taxon>Bacteria</taxon>
        <taxon>Pseudomonadati</taxon>
        <taxon>Pseudomonadota</taxon>
        <taxon>Gammaproteobacteria</taxon>
        <taxon>Candidatus Competibacteraceae</taxon>
        <taxon>Candidatus Competibacter</taxon>
    </lineage>
</organism>
<evidence type="ECO:0000256" key="1">
    <source>
        <dbReference type="ARBA" id="ARBA00023267"/>
    </source>
</evidence>
<keyword evidence="5" id="KW-1185">Reference proteome</keyword>
<dbReference type="InterPro" id="IPR000089">
    <property type="entry name" value="Biotin_lipoyl"/>
</dbReference>
<feature type="region of interest" description="Disordered" evidence="2">
    <location>
        <begin position="27"/>
        <end position="65"/>
    </location>
</feature>
<name>A0ABX1TEW7_9GAMM</name>
<dbReference type="PROSITE" id="PS00188">
    <property type="entry name" value="BIOTIN"/>
    <property type="match status" value="1"/>
</dbReference>
<comment type="caution">
    <text evidence="4">The sequence shown here is derived from an EMBL/GenBank/DDBJ whole genome shotgun (WGS) entry which is preliminary data.</text>
</comment>
<evidence type="ECO:0000259" key="3">
    <source>
        <dbReference type="PROSITE" id="PS50968"/>
    </source>
</evidence>
<proteinExistence type="predicted"/>
<sequence length="134" mass="13403">MEKKFRITVEGKQYIVAVEDITTGGTQGIYPEPGSMNIAPQPAAPVPTAPAPAASASPAAAAAGPGDEVAPLGGVVQTVHVSVGQVVNEGDKLISLEAMKMVTHVVAQRGGKVTSIAVKPGDPVDAGQVLLSIG</sequence>
<dbReference type="EMBL" id="SPMZ01000004">
    <property type="protein sequence ID" value="NMQ17905.1"/>
    <property type="molecule type" value="Genomic_DNA"/>
</dbReference>
<protein>
    <submittedName>
        <fullName evidence="4">Acetyl-CoA carboxylase biotin carboxyl carrier protein subunit</fullName>
    </submittedName>
</protein>
<dbReference type="Proteomes" id="UP000760480">
    <property type="component" value="Unassembled WGS sequence"/>
</dbReference>
<keyword evidence="1" id="KW-0092">Biotin</keyword>
<evidence type="ECO:0000313" key="5">
    <source>
        <dbReference type="Proteomes" id="UP000760480"/>
    </source>
</evidence>
<reference evidence="4 5" key="1">
    <citation type="submission" date="2019-03" db="EMBL/GenBank/DDBJ databases">
        <title>Metabolic reconstructions from genomes of highly enriched 'Candidatus Accumulibacter' and 'Candidatus Competibacter' bioreactor populations.</title>
        <authorList>
            <person name="Annavajhala M.K."/>
            <person name="Welles L."/>
            <person name="Abbas B."/>
            <person name="Sorokin D."/>
            <person name="Park H."/>
            <person name="Van Loosdrecht M."/>
            <person name="Chandran K."/>
        </authorList>
    </citation>
    <scope>NUCLEOTIDE SEQUENCE [LARGE SCALE GENOMIC DNA]</scope>
    <source>
        <strain evidence="4 5">SBR_G</strain>
    </source>
</reference>
<dbReference type="InterPro" id="IPR050709">
    <property type="entry name" value="Biotin_Carboxyl_Carrier/Decarb"/>
</dbReference>
<feature type="compositionally biased region" description="Low complexity" evidence="2">
    <location>
        <begin position="51"/>
        <end position="65"/>
    </location>
</feature>
<evidence type="ECO:0000313" key="4">
    <source>
        <dbReference type="EMBL" id="NMQ17905.1"/>
    </source>
</evidence>
<dbReference type="PROSITE" id="PS50968">
    <property type="entry name" value="BIOTINYL_LIPOYL"/>
    <property type="match status" value="1"/>
</dbReference>
<dbReference type="RefSeq" id="WP_169247163.1">
    <property type="nucleotide sequence ID" value="NZ_SPMZ01000004.1"/>
</dbReference>
<dbReference type="PANTHER" id="PTHR45266:SF3">
    <property type="entry name" value="OXALOACETATE DECARBOXYLASE ALPHA CHAIN"/>
    <property type="match status" value="1"/>
</dbReference>
<gene>
    <name evidence="4" type="ORF">E4P82_01030</name>
</gene>
<dbReference type="InterPro" id="IPR011053">
    <property type="entry name" value="Single_hybrid_motif"/>
</dbReference>
<dbReference type="SUPFAM" id="SSF51230">
    <property type="entry name" value="Single hybrid motif"/>
    <property type="match status" value="1"/>
</dbReference>
<feature type="domain" description="Lipoyl-binding" evidence="3">
    <location>
        <begin position="59"/>
        <end position="134"/>
    </location>
</feature>